<evidence type="ECO:0000313" key="6">
    <source>
        <dbReference type="Proteomes" id="UP001201273"/>
    </source>
</evidence>
<proteinExistence type="inferred from homology"/>
<comment type="subcellular location">
    <subcellularLocation>
        <location evidence="1">Cell envelope</location>
    </subcellularLocation>
</comment>
<dbReference type="InterPro" id="IPR028082">
    <property type="entry name" value="Peripla_BP_I"/>
</dbReference>
<dbReference type="EMBL" id="JAIMJA010000003">
    <property type="protein sequence ID" value="MCE2594018.1"/>
    <property type="molecule type" value="Genomic_DNA"/>
</dbReference>
<dbReference type="Proteomes" id="UP001201273">
    <property type="component" value="Unassembled WGS sequence"/>
</dbReference>
<organism evidence="5 6">
    <name type="scientific">Motilimonas cestriensis</name>
    <dbReference type="NCBI Taxonomy" id="2742685"/>
    <lineage>
        <taxon>Bacteria</taxon>
        <taxon>Pseudomonadati</taxon>
        <taxon>Pseudomonadota</taxon>
        <taxon>Gammaproteobacteria</taxon>
        <taxon>Alteromonadales</taxon>
        <taxon>Alteromonadales genera incertae sedis</taxon>
        <taxon>Motilimonas</taxon>
    </lineage>
</organism>
<dbReference type="SUPFAM" id="SSF53822">
    <property type="entry name" value="Periplasmic binding protein-like I"/>
    <property type="match status" value="1"/>
</dbReference>
<comment type="caution">
    <text evidence="5">The sequence shown here is derived from an EMBL/GenBank/DDBJ whole genome shotgun (WGS) entry which is preliminary data.</text>
</comment>
<evidence type="ECO:0000259" key="4">
    <source>
        <dbReference type="Pfam" id="PF13407"/>
    </source>
</evidence>
<dbReference type="RefSeq" id="WP_233051598.1">
    <property type="nucleotide sequence ID" value="NZ_JAIMJA010000003.1"/>
</dbReference>
<dbReference type="Pfam" id="PF13407">
    <property type="entry name" value="Peripla_BP_4"/>
    <property type="match status" value="1"/>
</dbReference>
<name>A0ABS8W8E5_9GAMM</name>
<dbReference type="PANTHER" id="PTHR46847">
    <property type="entry name" value="D-ALLOSE-BINDING PERIPLASMIC PROTEIN-RELATED"/>
    <property type="match status" value="1"/>
</dbReference>
<gene>
    <name evidence="5" type="ORF">K6Y31_04210</name>
</gene>
<accession>A0ABS8W8E5</accession>
<dbReference type="Gene3D" id="3.40.50.2300">
    <property type="match status" value="2"/>
</dbReference>
<reference evidence="5 6" key="1">
    <citation type="journal article" date="2022" name="Environ. Microbiol. Rep.">
        <title>Eco-phylogenetic analyses reveal divergent evolution of vitamin B12 metabolism in the marine bacterial family 'Psychromonadaceae'.</title>
        <authorList>
            <person name="Jin X."/>
            <person name="Yang Y."/>
            <person name="Cao H."/>
            <person name="Gao B."/>
            <person name="Zhao Z."/>
        </authorList>
    </citation>
    <scope>NUCLEOTIDE SEQUENCE [LARGE SCALE GENOMIC DNA]</scope>
    <source>
        <strain evidence="5 6">MKS20</strain>
    </source>
</reference>
<keyword evidence="3" id="KW-0732">Signal</keyword>
<evidence type="ECO:0000256" key="1">
    <source>
        <dbReference type="ARBA" id="ARBA00004196"/>
    </source>
</evidence>
<evidence type="ECO:0000313" key="5">
    <source>
        <dbReference type="EMBL" id="MCE2594018.1"/>
    </source>
</evidence>
<protein>
    <submittedName>
        <fullName evidence="5">Substrate-binding domain-containing protein</fullName>
    </submittedName>
</protein>
<evidence type="ECO:0000256" key="2">
    <source>
        <dbReference type="ARBA" id="ARBA00007639"/>
    </source>
</evidence>
<keyword evidence="6" id="KW-1185">Reference proteome</keyword>
<feature type="domain" description="Periplasmic binding protein" evidence="4">
    <location>
        <begin position="26"/>
        <end position="273"/>
    </location>
</feature>
<dbReference type="PANTHER" id="PTHR46847:SF1">
    <property type="entry name" value="D-ALLOSE-BINDING PERIPLASMIC PROTEIN-RELATED"/>
    <property type="match status" value="1"/>
</dbReference>
<dbReference type="InterPro" id="IPR025997">
    <property type="entry name" value="SBP_2_dom"/>
</dbReference>
<comment type="similarity">
    <text evidence="2">Belongs to the bacterial solute-binding protein 2 family.</text>
</comment>
<sequence length="292" mass="31536">MWQKFVSLILGMLCLTACSPSPIKLALSLPDLNNPYFQTMANSAKEYCQSRGYQLVLIYNDGNSNSEFEQAVAAQQQGAQVLIIVPSKASGSVKTIQYANQANWPVISLDRNVNGGKVTQHISSDNYMGGKMAAEFLLAMTKQQGSLLELTGPSDISVTQDRSQGFADVLQAYQLPTSIKANAGFSQLQAQILTSEMLAQHRHISGIFAHNDEMALGAAAALPTPRSIAIIGFDGTQVGLSSIEQNIYDATLVQQPEVMITTAINSAVNIINGARPVAYLKIPLRLQTNLHH</sequence>
<evidence type="ECO:0000256" key="3">
    <source>
        <dbReference type="ARBA" id="ARBA00022729"/>
    </source>
</evidence>